<evidence type="ECO:0000313" key="3">
    <source>
        <dbReference type="Proteomes" id="UP000321514"/>
    </source>
</evidence>
<dbReference type="EMBL" id="BJXR01000053">
    <property type="protein sequence ID" value="GEN12087.1"/>
    <property type="molecule type" value="Genomic_DNA"/>
</dbReference>
<organism evidence="2 3">
    <name type="scientific">Myxococcus fulvus</name>
    <dbReference type="NCBI Taxonomy" id="33"/>
    <lineage>
        <taxon>Bacteria</taxon>
        <taxon>Pseudomonadati</taxon>
        <taxon>Myxococcota</taxon>
        <taxon>Myxococcia</taxon>
        <taxon>Myxococcales</taxon>
        <taxon>Cystobacterineae</taxon>
        <taxon>Myxococcaceae</taxon>
        <taxon>Myxococcus</taxon>
    </lineage>
</organism>
<dbReference type="Proteomes" id="UP000321514">
    <property type="component" value="Unassembled WGS sequence"/>
</dbReference>
<comment type="caution">
    <text evidence="2">The sequence shown here is derived from an EMBL/GenBank/DDBJ whole genome shotgun (WGS) entry which is preliminary data.</text>
</comment>
<protein>
    <submittedName>
        <fullName evidence="2">Uncharacterized protein</fullName>
    </submittedName>
</protein>
<evidence type="ECO:0000256" key="1">
    <source>
        <dbReference type="SAM" id="MobiDB-lite"/>
    </source>
</evidence>
<name>A0A511TD48_MYXFU</name>
<feature type="compositionally biased region" description="Basic and acidic residues" evidence="1">
    <location>
        <begin position="66"/>
        <end position="79"/>
    </location>
</feature>
<gene>
    <name evidence="2" type="ORF">MFU01_71240</name>
</gene>
<dbReference type="STRING" id="1334629.MFUL124B02_13045"/>
<dbReference type="AlphaFoldDB" id="A0A511TD48"/>
<reference evidence="2 3" key="1">
    <citation type="submission" date="2019-07" db="EMBL/GenBank/DDBJ databases">
        <title>Whole genome shotgun sequence of Myxococcus fulvus NBRC 100333.</title>
        <authorList>
            <person name="Hosoyama A."/>
            <person name="Uohara A."/>
            <person name="Ohji S."/>
            <person name="Ichikawa N."/>
        </authorList>
    </citation>
    <scope>NUCLEOTIDE SEQUENCE [LARGE SCALE GENOMIC DNA]</scope>
    <source>
        <strain evidence="2 3">NBRC 100333</strain>
    </source>
</reference>
<evidence type="ECO:0000313" key="2">
    <source>
        <dbReference type="EMBL" id="GEN12087.1"/>
    </source>
</evidence>
<proteinExistence type="predicted"/>
<sequence>MTILVDDDAFQKDSGGGALRTAVVGDHGLFRCHQRFVETWHGRRLANRGHGALGGGTIEGQQRPSRAQDEHSQNDCHHG</sequence>
<feature type="region of interest" description="Disordered" evidence="1">
    <location>
        <begin position="47"/>
        <end position="79"/>
    </location>
</feature>
<accession>A0A511TD48</accession>